<dbReference type="GO" id="GO:0016853">
    <property type="term" value="F:isomerase activity"/>
    <property type="evidence" value="ECO:0007669"/>
    <property type="project" value="UniProtKB-KW"/>
</dbReference>
<dbReference type="PANTHER" id="PTHR12110:SF53">
    <property type="entry name" value="BLR5974 PROTEIN"/>
    <property type="match status" value="1"/>
</dbReference>
<dbReference type="Gene3D" id="3.20.20.150">
    <property type="entry name" value="Divalent-metal-dependent TIM barrel enzymes"/>
    <property type="match status" value="1"/>
</dbReference>
<feature type="domain" description="Xylose isomerase-like TIM barrel" evidence="1">
    <location>
        <begin position="30"/>
        <end position="255"/>
    </location>
</feature>
<dbReference type="Proteomes" id="UP000183469">
    <property type="component" value="Unassembled WGS sequence"/>
</dbReference>
<dbReference type="Pfam" id="PF01261">
    <property type="entry name" value="AP_endonuc_2"/>
    <property type="match status" value="1"/>
</dbReference>
<accession>A0A1H3ZJG0</accession>
<gene>
    <name evidence="2" type="ORF">SAMN05660648_02444</name>
</gene>
<dbReference type="SUPFAM" id="SSF51658">
    <property type="entry name" value="Xylose isomerase-like"/>
    <property type="match status" value="1"/>
</dbReference>
<protein>
    <submittedName>
        <fullName evidence="2">Sugar phosphate isomerase/epimerase</fullName>
    </submittedName>
</protein>
<organism evidence="2 3">
    <name type="scientific">Selenomonas ruminantium</name>
    <dbReference type="NCBI Taxonomy" id="971"/>
    <lineage>
        <taxon>Bacteria</taxon>
        <taxon>Bacillati</taxon>
        <taxon>Bacillota</taxon>
        <taxon>Negativicutes</taxon>
        <taxon>Selenomonadales</taxon>
        <taxon>Selenomonadaceae</taxon>
        <taxon>Selenomonas</taxon>
    </lineage>
</organism>
<evidence type="ECO:0000313" key="2">
    <source>
        <dbReference type="EMBL" id="SEA23384.1"/>
    </source>
</evidence>
<dbReference type="InterPro" id="IPR050312">
    <property type="entry name" value="IolE/XylAMocC-like"/>
</dbReference>
<reference evidence="2 3" key="1">
    <citation type="submission" date="2016-10" db="EMBL/GenBank/DDBJ databases">
        <authorList>
            <person name="de Groot N.N."/>
        </authorList>
    </citation>
    <scope>NUCLEOTIDE SEQUENCE [LARGE SCALE GENOMIC DNA]</scope>
    <source>
        <strain evidence="2 3">DSM 2872</strain>
    </source>
</reference>
<dbReference type="AlphaFoldDB" id="A0A1H3ZJG0"/>
<dbReference type="RefSeq" id="WP_074672995.1">
    <property type="nucleotide sequence ID" value="NZ_FNQG01000011.1"/>
</dbReference>
<dbReference type="EMBL" id="FNQG01000011">
    <property type="protein sequence ID" value="SEA23384.1"/>
    <property type="molecule type" value="Genomic_DNA"/>
</dbReference>
<dbReference type="OrthoDB" id="110795at2"/>
<keyword evidence="2" id="KW-0413">Isomerase</keyword>
<sequence>MELGVMQGRLTEKGGFYPQIFPWLEWEDEFYRAKDMGIAHIEWMLNADRLPDNPILSSKGRARISELEMQTGVQVRSVCMNFVMQYSLRKRETFETVASCMRQLNELQHMRAVIIPLEGASASEYYPDEVLKKDLLKLEEPNGQIRCLIESNRSVEKQMNILGECSETVGICYDVGNAAGLGRDILVELNMLMEHIGEIHLKDKKNDENLSTGGGWKSTYLGEGTVDFQGLSRWLKQSGYHGTLVLESYFDEALADLWRNLSYLRSL</sequence>
<name>A0A1H3ZJG0_SELRU</name>
<proteinExistence type="predicted"/>
<evidence type="ECO:0000259" key="1">
    <source>
        <dbReference type="Pfam" id="PF01261"/>
    </source>
</evidence>
<dbReference type="InterPro" id="IPR013022">
    <property type="entry name" value="Xyl_isomerase-like_TIM-brl"/>
</dbReference>
<dbReference type="InterPro" id="IPR036237">
    <property type="entry name" value="Xyl_isomerase-like_sf"/>
</dbReference>
<evidence type="ECO:0000313" key="3">
    <source>
        <dbReference type="Proteomes" id="UP000183469"/>
    </source>
</evidence>
<dbReference type="PANTHER" id="PTHR12110">
    <property type="entry name" value="HYDROXYPYRUVATE ISOMERASE"/>
    <property type="match status" value="1"/>
</dbReference>